<evidence type="ECO:0000259" key="6">
    <source>
        <dbReference type="Pfam" id="PF01490"/>
    </source>
</evidence>
<evidence type="ECO:0000313" key="7">
    <source>
        <dbReference type="EMBL" id="EER12426.1"/>
    </source>
</evidence>
<feature type="transmembrane region" description="Helical" evidence="5">
    <location>
        <begin position="235"/>
        <end position="255"/>
    </location>
</feature>
<feature type="transmembrane region" description="Helical" evidence="5">
    <location>
        <begin position="194"/>
        <end position="215"/>
    </location>
</feature>
<dbReference type="PANTHER" id="PTHR22950">
    <property type="entry name" value="AMINO ACID TRANSPORTER"/>
    <property type="match status" value="1"/>
</dbReference>
<feature type="transmembrane region" description="Helical" evidence="5">
    <location>
        <begin position="165"/>
        <end position="182"/>
    </location>
</feature>
<accession>C5KT76</accession>
<gene>
    <name evidence="7" type="ORF">Pmar_PMAR001224</name>
</gene>
<keyword evidence="4 5" id="KW-0472">Membrane</keyword>
<organism evidence="8">
    <name type="scientific">Perkinsus marinus (strain ATCC 50983 / TXsc)</name>
    <dbReference type="NCBI Taxonomy" id="423536"/>
    <lineage>
        <taxon>Eukaryota</taxon>
        <taxon>Sar</taxon>
        <taxon>Alveolata</taxon>
        <taxon>Perkinsozoa</taxon>
        <taxon>Perkinsea</taxon>
        <taxon>Perkinsida</taxon>
        <taxon>Perkinsidae</taxon>
        <taxon>Perkinsus</taxon>
    </lineage>
</organism>
<feature type="transmembrane region" description="Helical" evidence="5">
    <location>
        <begin position="358"/>
        <end position="379"/>
    </location>
</feature>
<feature type="transmembrane region" description="Helical" evidence="5">
    <location>
        <begin position="439"/>
        <end position="457"/>
    </location>
</feature>
<dbReference type="RefSeq" id="XP_002780631.1">
    <property type="nucleotide sequence ID" value="XM_002780585.1"/>
</dbReference>
<keyword evidence="8" id="KW-1185">Reference proteome</keyword>
<evidence type="ECO:0000256" key="3">
    <source>
        <dbReference type="ARBA" id="ARBA00022989"/>
    </source>
</evidence>
<dbReference type="OrthoDB" id="655540at2759"/>
<reference evidence="7 8" key="1">
    <citation type="submission" date="2008-07" db="EMBL/GenBank/DDBJ databases">
        <authorList>
            <person name="El-Sayed N."/>
            <person name="Caler E."/>
            <person name="Inman J."/>
            <person name="Amedeo P."/>
            <person name="Hass B."/>
            <person name="Wortman J."/>
        </authorList>
    </citation>
    <scope>NUCLEOTIDE SEQUENCE [LARGE SCALE GENOMIC DNA]</scope>
    <source>
        <strain evidence="8">ATCC 50983 / TXsc</strain>
    </source>
</reference>
<dbReference type="AlphaFoldDB" id="C5KT76"/>
<dbReference type="InterPro" id="IPR013057">
    <property type="entry name" value="AA_transpt_TM"/>
</dbReference>
<sequence>MSLAVSKASTSSSRSSIASSKKVELSSPRCSYVSEKIEGDVEVNPEGMPDFMAVFNVVMTAGGEGMLALTTATASVGYLPAIILLFVCGAIGWLMVYLLYCCRVMAQQLGMHVVMAYEDLGDAAFGRVGRIVVAVCLHISLIGTCCIVILLLGQNSYHLYDGISITWWVVIWAFLLLPLNWLKTMREIGYVSNTFGVVAVVMSVIGLTVGGFVQAAASDGDVEYVLGVSQPLSILAAYTTFSFAYAVTCGSTTVVHDMRIPSHAPKMFFYAFATITVQLGVVTAAAYLGWGQSLLCYGNVLDAMHKNVWGYISFASILGLCSTHYALLLHPSCRAIEVLAGLENGSPRAEKWGKWPTLVATCSLRSLLVAITAIITIAVPNFTLQVDYLSAVTYTLIHLVFPPLFYMRLKYLLSRHSKDEGSARDEGNFGSKRATMRSLSFIVLMLVAGVGSAWTLYQTIYPPASPEECSVLSS</sequence>
<feature type="transmembrane region" description="Helical" evidence="5">
    <location>
        <begin position="76"/>
        <end position="100"/>
    </location>
</feature>
<feature type="domain" description="Amino acid transporter transmembrane" evidence="6">
    <location>
        <begin position="52"/>
        <end position="410"/>
    </location>
</feature>
<dbReference type="Pfam" id="PF01490">
    <property type="entry name" value="Aa_trans"/>
    <property type="match status" value="1"/>
</dbReference>
<evidence type="ECO:0000256" key="1">
    <source>
        <dbReference type="ARBA" id="ARBA00004141"/>
    </source>
</evidence>
<evidence type="ECO:0000313" key="8">
    <source>
        <dbReference type="Proteomes" id="UP000007800"/>
    </source>
</evidence>
<comment type="subcellular location">
    <subcellularLocation>
        <location evidence="1">Membrane</location>
        <topology evidence="1">Multi-pass membrane protein</topology>
    </subcellularLocation>
</comment>
<dbReference type="GO" id="GO:0015179">
    <property type="term" value="F:L-amino acid transmembrane transporter activity"/>
    <property type="evidence" value="ECO:0007669"/>
    <property type="project" value="TreeGrafter"/>
</dbReference>
<dbReference type="InParanoid" id="C5KT76"/>
<dbReference type="GeneID" id="9057625"/>
<feature type="transmembrane region" description="Helical" evidence="5">
    <location>
        <begin position="308"/>
        <end position="328"/>
    </location>
</feature>
<dbReference type="Proteomes" id="UP000007800">
    <property type="component" value="Unassembled WGS sequence"/>
</dbReference>
<keyword evidence="2 5" id="KW-0812">Transmembrane</keyword>
<protein>
    <submittedName>
        <fullName evidence="7">10 transmembrane domain, possible aa transporter, putative</fullName>
    </submittedName>
</protein>
<dbReference type="EMBL" id="GG676168">
    <property type="protein sequence ID" value="EER12426.1"/>
    <property type="molecule type" value="Genomic_DNA"/>
</dbReference>
<name>C5KT76_PERM5</name>
<evidence type="ECO:0000256" key="4">
    <source>
        <dbReference type="ARBA" id="ARBA00023136"/>
    </source>
</evidence>
<feature type="transmembrane region" description="Helical" evidence="5">
    <location>
        <begin position="131"/>
        <end position="153"/>
    </location>
</feature>
<feature type="transmembrane region" description="Helical" evidence="5">
    <location>
        <begin position="267"/>
        <end position="288"/>
    </location>
</feature>
<keyword evidence="3 5" id="KW-1133">Transmembrane helix</keyword>
<dbReference type="PANTHER" id="PTHR22950:SF703">
    <property type="entry name" value="AMINO ACID TRANSPORTER TRANSMEMBRANE DOMAIN-CONTAINING PROTEIN"/>
    <property type="match status" value="1"/>
</dbReference>
<evidence type="ECO:0000256" key="2">
    <source>
        <dbReference type="ARBA" id="ARBA00022692"/>
    </source>
</evidence>
<feature type="transmembrane region" description="Helical" evidence="5">
    <location>
        <begin position="391"/>
        <end position="409"/>
    </location>
</feature>
<proteinExistence type="predicted"/>
<evidence type="ECO:0000256" key="5">
    <source>
        <dbReference type="SAM" id="Phobius"/>
    </source>
</evidence>
<dbReference type="GO" id="GO:0005774">
    <property type="term" value="C:vacuolar membrane"/>
    <property type="evidence" value="ECO:0007669"/>
    <property type="project" value="TreeGrafter"/>
</dbReference>